<proteinExistence type="predicted"/>
<evidence type="ECO:0000313" key="3">
    <source>
        <dbReference type="EMBL" id="KAK3243416.1"/>
    </source>
</evidence>
<protein>
    <submittedName>
        <fullName evidence="3">Uncharacterized protein</fullName>
    </submittedName>
</protein>
<organism evidence="3 4">
    <name type="scientific">Cymbomonas tetramitiformis</name>
    <dbReference type="NCBI Taxonomy" id="36881"/>
    <lineage>
        <taxon>Eukaryota</taxon>
        <taxon>Viridiplantae</taxon>
        <taxon>Chlorophyta</taxon>
        <taxon>Pyramimonadophyceae</taxon>
        <taxon>Pyramimonadales</taxon>
        <taxon>Pyramimonadaceae</taxon>
        <taxon>Cymbomonas</taxon>
    </lineage>
</organism>
<dbReference type="EMBL" id="LGRX02032865">
    <property type="protein sequence ID" value="KAK3243416.1"/>
    <property type="molecule type" value="Genomic_DNA"/>
</dbReference>
<keyword evidence="2" id="KW-1133">Transmembrane helix</keyword>
<feature type="compositionally biased region" description="Polar residues" evidence="1">
    <location>
        <begin position="9"/>
        <end position="21"/>
    </location>
</feature>
<feature type="transmembrane region" description="Helical" evidence="2">
    <location>
        <begin position="350"/>
        <end position="371"/>
    </location>
</feature>
<feature type="transmembrane region" description="Helical" evidence="2">
    <location>
        <begin position="308"/>
        <end position="330"/>
    </location>
</feature>
<feature type="transmembrane region" description="Helical" evidence="2">
    <location>
        <begin position="67"/>
        <end position="88"/>
    </location>
</feature>
<dbReference type="Proteomes" id="UP001190700">
    <property type="component" value="Unassembled WGS sequence"/>
</dbReference>
<feature type="compositionally biased region" description="Polar residues" evidence="1">
    <location>
        <begin position="37"/>
        <end position="48"/>
    </location>
</feature>
<keyword evidence="4" id="KW-1185">Reference proteome</keyword>
<gene>
    <name evidence="3" type="ORF">CYMTET_46928</name>
</gene>
<sequence length="380" mass="42775">MRDSLLESPDTSQLKSRSSTADGRYASEENRGEGMASGNTRTGTASTTFGSEKTPYTFGDAVFRMRVFWYTWFTQLLYPLSLPLVIYLQGWSSLRTYQYLPAAWSLEAVSLWAFQFIFSVHLIANVVLIILGVNDFLHMQEFAVVCFLFLFHRFMVATKYATLHEEEYDRLFSPNNHENYLEASKRLQALTGWTLPDDATLFSELELAMGMNGMHPLTSPSLVVESKPTADRRQQLGLAACLHEYTAHRWKLLLLSVLQECDLPLPLQQQCQEAVAVLQAEGAGYAQIPLIVVAFVTVRASMNRTRRVLWGLSKVTHVANLVHALLGFLWRFHTFGSMDAFMTCISILNYTMLLLLTSNIQAFMIVGALPASCPSPKASQ</sequence>
<keyword evidence="2" id="KW-0812">Transmembrane</keyword>
<name>A0AAE0BV96_9CHLO</name>
<keyword evidence="2" id="KW-0472">Membrane</keyword>
<reference evidence="3 4" key="1">
    <citation type="journal article" date="2015" name="Genome Biol. Evol.">
        <title>Comparative Genomics of a Bacterivorous Green Alga Reveals Evolutionary Causalities and Consequences of Phago-Mixotrophic Mode of Nutrition.</title>
        <authorList>
            <person name="Burns J.A."/>
            <person name="Paasch A."/>
            <person name="Narechania A."/>
            <person name="Kim E."/>
        </authorList>
    </citation>
    <scope>NUCLEOTIDE SEQUENCE [LARGE SCALE GENOMIC DNA]</scope>
    <source>
        <strain evidence="3 4">PLY_AMNH</strain>
    </source>
</reference>
<dbReference type="AlphaFoldDB" id="A0AAE0BV96"/>
<accession>A0AAE0BV96</accession>
<feature type="region of interest" description="Disordered" evidence="1">
    <location>
        <begin position="1"/>
        <end position="48"/>
    </location>
</feature>
<evidence type="ECO:0000256" key="2">
    <source>
        <dbReference type="SAM" id="Phobius"/>
    </source>
</evidence>
<feature type="transmembrane region" description="Helical" evidence="2">
    <location>
        <begin position="109"/>
        <end position="131"/>
    </location>
</feature>
<comment type="caution">
    <text evidence="3">The sequence shown here is derived from an EMBL/GenBank/DDBJ whole genome shotgun (WGS) entry which is preliminary data.</text>
</comment>
<evidence type="ECO:0000256" key="1">
    <source>
        <dbReference type="SAM" id="MobiDB-lite"/>
    </source>
</evidence>
<evidence type="ECO:0000313" key="4">
    <source>
        <dbReference type="Proteomes" id="UP001190700"/>
    </source>
</evidence>